<dbReference type="InterPro" id="IPR003959">
    <property type="entry name" value="ATPase_AAA_core"/>
</dbReference>
<dbReference type="PANTHER" id="PTHR11638">
    <property type="entry name" value="ATP-DEPENDENT CLP PROTEASE"/>
    <property type="match status" value="1"/>
</dbReference>
<dbReference type="RefSeq" id="XP_040745634.1">
    <property type="nucleotide sequence ID" value="XM_040886839.1"/>
</dbReference>
<dbReference type="EMBL" id="MCFD01000003">
    <property type="protein sequence ID" value="ORX72210.1"/>
    <property type="molecule type" value="Genomic_DNA"/>
</dbReference>
<evidence type="ECO:0000259" key="3">
    <source>
        <dbReference type="Pfam" id="PF07724"/>
    </source>
</evidence>
<dbReference type="Gene3D" id="3.40.50.300">
    <property type="entry name" value="P-loop containing nucleotide triphosphate hydrolases"/>
    <property type="match status" value="1"/>
</dbReference>
<keyword evidence="1" id="KW-0547">Nucleotide-binding</keyword>
<dbReference type="GO" id="GO:0005737">
    <property type="term" value="C:cytoplasm"/>
    <property type="evidence" value="ECO:0007669"/>
    <property type="project" value="TreeGrafter"/>
</dbReference>
<name>A0A1Y1WF82_9FUNG</name>
<dbReference type="GO" id="GO:0034605">
    <property type="term" value="P:cellular response to heat"/>
    <property type="evidence" value="ECO:0007669"/>
    <property type="project" value="TreeGrafter"/>
</dbReference>
<dbReference type="PANTHER" id="PTHR11638:SF18">
    <property type="entry name" value="HEAT SHOCK PROTEIN 104"/>
    <property type="match status" value="1"/>
</dbReference>
<dbReference type="OrthoDB" id="47330at2759"/>
<dbReference type="InterPro" id="IPR001270">
    <property type="entry name" value="ClpA/B"/>
</dbReference>
<sequence>MSEYMERHQMSRLIRTSSGYRNCEDGGQLAEAVRNQPYSAVLFDEIEKAHPDVLTILLQVLDDARLTDGHGCVADFSSSIVILTSNIGQEHLARNIYASKGDIEAVLCIRALLASSGRKFGQSWRT</sequence>
<dbReference type="GO" id="GO:0005524">
    <property type="term" value="F:ATP binding"/>
    <property type="evidence" value="ECO:0007669"/>
    <property type="project" value="UniProtKB-KW"/>
</dbReference>
<organism evidence="4 5">
    <name type="scientific">Linderina pennispora</name>
    <dbReference type="NCBI Taxonomy" id="61395"/>
    <lineage>
        <taxon>Eukaryota</taxon>
        <taxon>Fungi</taxon>
        <taxon>Fungi incertae sedis</taxon>
        <taxon>Zoopagomycota</taxon>
        <taxon>Kickxellomycotina</taxon>
        <taxon>Kickxellomycetes</taxon>
        <taxon>Kickxellales</taxon>
        <taxon>Kickxellaceae</taxon>
        <taxon>Linderina</taxon>
    </lineage>
</organism>
<dbReference type="SUPFAM" id="SSF52540">
    <property type="entry name" value="P-loop containing nucleoside triphosphate hydrolases"/>
    <property type="match status" value="1"/>
</dbReference>
<dbReference type="GO" id="GO:0016887">
    <property type="term" value="F:ATP hydrolysis activity"/>
    <property type="evidence" value="ECO:0007669"/>
    <property type="project" value="InterPro"/>
</dbReference>
<reference evidence="4 5" key="1">
    <citation type="submission" date="2016-07" db="EMBL/GenBank/DDBJ databases">
        <title>Pervasive Adenine N6-methylation of Active Genes in Fungi.</title>
        <authorList>
            <consortium name="DOE Joint Genome Institute"/>
            <person name="Mondo S.J."/>
            <person name="Dannebaum R.O."/>
            <person name="Kuo R.C."/>
            <person name="Labutti K."/>
            <person name="Haridas S."/>
            <person name="Kuo A."/>
            <person name="Salamov A."/>
            <person name="Ahrendt S.R."/>
            <person name="Lipzen A."/>
            <person name="Sullivan W."/>
            <person name="Andreopoulos W.B."/>
            <person name="Clum A."/>
            <person name="Lindquist E."/>
            <person name="Daum C."/>
            <person name="Ramamoorthy G.K."/>
            <person name="Gryganskyi A."/>
            <person name="Culley D."/>
            <person name="Magnuson J.K."/>
            <person name="James T.Y."/>
            <person name="O'Malley M.A."/>
            <person name="Stajich J.E."/>
            <person name="Spatafora J.W."/>
            <person name="Visel A."/>
            <person name="Grigoriev I.V."/>
        </authorList>
    </citation>
    <scope>NUCLEOTIDE SEQUENCE [LARGE SCALE GENOMIC DNA]</scope>
    <source>
        <strain evidence="4 5">ATCC 12442</strain>
    </source>
</reference>
<evidence type="ECO:0000313" key="5">
    <source>
        <dbReference type="Proteomes" id="UP000193922"/>
    </source>
</evidence>
<proteinExistence type="predicted"/>
<gene>
    <name evidence="4" type="ORF">DL89DRAFT_265830</name>
</gene>
<dbReference type="InterPro" id="IPR027417">
    <property type="entry name" value="P-loop_NTPase"/>
</dbReference>
<evidence type="ECO:0000256" key="1">
    <source>
        <dbReference type="ARBA" id="ARBA00022741"/>
    </source>
</evidence>
<dbReference type="GeneID" id="63803487"/>
<dbReference type="Proteomes" id="UP000193922">
    <property type="component" value="Unassembled WGS sequence"/>
</dbReference>
<dbReference type="STRING" id="61395.A0A1Y1WF82"/>
<evidence type="ECO:0000313" key="4">
    <source>
        <dbReference type="EMBL" id="ORX72210.1"/>
    </source>
</evidence>
<dbReference type="PRINTS" id="PR00300">
    <property type="entry name" value="CLPPROTEASEA"/>
</dbReference>
<keyword evidence="5" id="KW-1185">Reference proteome</keyword>
<accession>A0A1Y1WF82</accession>
<dbReference type="InterPro" id="IPR050130">
    <property type="entry name" value="ClpA_ClpB"/>
</dbReference>
<dbReference type="AlphaFoldDB" id="A0A1Y1WF82"/>
<comment type="caution">
    <text evidence="4">The sequence shown here is derived from an EMBL/GenBank/DDBJ whole genome shotgun (WGS) entry which is preliminary data.</text>
</comment>
<evidence type="ECO:0000256" key="2">
    <source>
        <dbReference type="ARBA" id="ARBA00022840"/>
    </source>
</evidence>
<feature type="domain" description="ATPase AAA-type core" evidence="3">
    <location>
        <begin position="1"/>
        <end position="95"/>
    </location>
</feature>
<dbReference type="Pfam" id="PF07724">
    <property type="entry name" value="AAA_2"/>
    <property type="match status" value="1"/>
</dbReference>
<protein>
    <recommendedName>
        <fullName evidence="3">ATPase AAA-type core domain-containing protein</fullName>
    </recommendedName>
</protein>
<keyword evidence="2" id="KW-0067">ATP-binding</keyword>